<sequence>MSCEGSWLNAGEASRSNTKKPPRIPIALPPRIDWTLVGFKNAAPDAFVGEKLESAYVQGTYHTTARAHCY</sequence>
<protein>
    <submittedName>
        <fullName evidence="2">Uncharacterized protein</fullName>
    </submittedName>
</protein>
<accession>A0A0A9FDA1</accession>
<proteinExistence type="predicted"/>
<name>A0A0A9FDA1_ARUDO</name>
<evidence type="ECO:0000313" key="2">
    <source>
        <dbReference type="EMBL" id="JAE11015.1"/>
    </source>
</evidence>
<feature type="region of interest" description="Disordered" evidence="1">
    <location>
        <begin position="1"/>
        <end position="24"/>
    </location>
</feature>
<reference evidence="2" key="2">
    <citation type="journal article" date="2015" name="Data Brief">
        <title>Shoot transcriptome of the giant reed, Arundo donax.</title>
        <authorList>
            <person name="Barrero R.A."/>
            <person name="Guerrero F.D."/>
            <person name="Moolhuijzen P."/>
            <person name="Goolsby J.A."/>
            <person name="Tidwell J."/>
            <person name="Bellgard S.E."/>
            <person name="Bellgard M.I."/>
        </authorList>
    </citation>
    <scope>NUCLEOTIDE SEQUENCE</scope>
    <source>
        <tissue evidence="2">Shoot tissue taken approximately 20 cm above the soil surface</tissue>
    </source>
</reference>
<organism evidence="2">
    <name type="scientific">Arundo donax</name>
    <name type="common">Giant reed</name>
    <name type="synonym">Donax arundinaceus</name>
    <dbReference type="NCBI Taxonomy" id="35708"/>
    <lineage>
        <taxon>Eukaryota</taxon>
        <taxon>Viridiplantae</taxon>
        <taxon>Streptophyta</taxon>
        <taxon>Embryophyta</taxon>
        <taxon>Tracheophyta</taxon>
        <taxon>Spermatophyta</taxon>
        <taxon>Magnoliopsida</taxon>
        <taxon>Liliopsida</taxon>
        <taxon>Poales</taxon>
        <taxon>Poaceae</taxon>
        <taxon>PACMAD clade</taxon>
        <taxon>Arundinoideae</taxon>
        <taxon>Arundineae</taxon>
        <taxon>Arundo</taxon>
    </lineage>
</organism>
<dbReference type="AlphaFoldDB" id="A0A0A9FDA1"/>
<reference evidence="2" key="1">
    <citation type="submission" date="2014-09" db="EMBL/GenBank/DDBJ databases">
        <authorList>
            <person name="Magalhaes I.L.F."/>
            <person name="Oliveira U."/>
            <person name="Santos F.R."/>
            <person name="Vidigal T.H.D.A."/>
            <person name="Brescovit A.D."/>
            <person name="Santos A.J."/>
        </authorList>
    </citation>
    <scope>NUCLEOTIDE SEQUENCE</scope>
    <source>
        <tissue evidence="2">Shoot tissue taken approximately 20 cm above the soil surface</tissue>
    </source>
</reference>
<dbReference type="EMBL" id="GBRH01186881">
    <property type="protein sequence ID" value="JAE11015.1"/>
    <property type="molecule type" value="Transcribed_RNA"/>
</dbReference>
<evidence type="ECO:0000256" key="1">
    <source>
        <dbReference type="SAM" id="MobiDB-lite"/>
    </source>
</evidence>